<feature type="transmembrane region" description="Helical" evidence="8">
    <location>
        <begin position="65"/>
        <end position="83"/>
    </location>
</feature>
<feature type="transmembrane region" description="Helical" evidence="8">
    <location>
        <begin position="103"/>
        <end position="122"/>
    </location>
</feature>
<keyword evidence="7" id="KW-0807">Transducer</keyword>
<evidence type="ECO:0000259" key="9">
    <source>
        <dbReference type="PROSITE" id="PS50262"/>
    </source>
</evidence>
<keyword evidence="11" id="KW-1185">Reference proteome</keyword>
<evidence type="ECO:0000313" key="11">
    <source>
        <dbReference type="Proteomes" id="UP000230750"/>
    </source>
</evidence>
<evidence type="ECO:0000256" key="6">
    <source>
        <dbReference type="ARBA" id="ARBA00023170"/>
    </source>
</evidence>
<keyword evidence="2 8" id="KW-0812">Transmembrane</keyword>
<proteinExistence type="predicted"/>
<dbReference type="Proteomes" id="UP000230750">
    <property type="component" value="Unassembled WGS sequence"/>
</dbReference>
<reference evidence="10 11" key="1">
    <citation type="journal article" date="2017" name="PLoS Biol.">
        <title>The sea cucumber genome provides insights into morphological evolution and visceral regeneration.</title>
        <authorList>
            <person name="Zhang X."/>
            <person name="Sun L."/>
            <person name="Yuan J."/>
            <person name="Sun Y."/>
            <person name="Gao Y."/>
            <person name="Zhang L."/>
            <person name="Li S."/>
            <person name="Dai H."/>
            <person name="Hamel J.F."/>
            <person name="Liu C."/>
            <person name="Yu Y."/>
            <person name="Liu S."/>
            <person name="Lin W."/>
            <person name="Guo K."/>
            <person name="Jin S."/>
            <person name="Xu P."/>
            <person name="Storey K.B."/>
            <person name="Huan P."/>
            <person name="Zhang T."/>
            <person name="Zhou Y."/>
            <person name="Zhang J."/>
            <person name="Lin C."/>
            <person name="Li X."/>
            <person name="Xing L."/>
            <person name="Huo D."/>
            <person name="Sun M."/>
            <person name="Wang L."/>
            <person name="Mercier A."/>
            <person name="Li F."/>
            <person name="Yang H."/>
            <person name="Xiang J."/>
        </authorList>
    </citation>
    <scope>NUCLEOTIDE SEQUENCE [LARGE SCALE GENOMIC DNA]</scope>
    <source>
        <strain evidence="10">Shaxun</strain>
        <tissue evidence="10">Muscle</tissue>
    </source>
</reference>
<dbReference type="CDD" id="cd00637">
    <property type="entry name" value="7tm_classA_rhodopsin-like"/>
    <property type="match status" value="1"/>
</dbReference>
<sequence>METLPSFNDNTTISMTTNSANSIDSPVTSSFLMVVIIIVLVLIADCTIIFLVIKERLWRDDNALLILNLMFSFLIYCLWHVSIYSSDHFHWQLGLPFLFGFQIMPHISVLVTLGCMSVDRVLALRKKTMVKIYSRSYAARRILLIWLFAISLAGVTSIAAYSVDGQGDAKAKIFFHVYIICHFASSVLTIFISVIAFVCIWKIHSRVVNMAITKGTINDPIWQKTNKVSSRLTVTVAALVFGQFTTWFAIYIYLFLNIHRHLLEIEQEPVFVFLLLTNFIVAPLMVFLGSAQFRRYFKRQFLCCLYPDLMTDSYIDESWRSSAKRTLSMEEG</sequence>
<dbReference type="PANTHER" id="PTHR45695">
    <property type="entry name" value="LEUCOKININ RECEPTOR-RELATED"/>
    <property type="match status" value="1"/>
</dbReference>
<dbReference type="OrthoDB" id="10519143at2759"/>
<accession>A0A2G8K1Z2</accession>
<feature type="domain" description="G-protein coupled receptors family 1 profile" evidence="9">
    <location>
        <begin position="44"/>
        <end position="286"/>
    </location>
</feature>
<feature type="transmembrane region" description="Helical" evidence="8">
    <location>
        <begin position="31"/>
        <end position="53"/>
    </location>
</feature>
<keyword evidence="4" id="KW-0297">G-protein coupled receptor</keyword>
<comment type="caution">
    <text evidence="10">The sequence shown here is derived from an EMBL/GenBank/DDBJ whole genome shotgun (WGS) entry which is preliminary data.</text>
</comment>
<dbReference type="SUPFAM" id="SSF81321">
    <property type="entry name" value="Family A G protein-coupled receptor-like"/>
    <property type="match status" value="1"/>
</dbReference>
<evidence type="ECO:0000256" key="7">
    <source>
        <dbReference type="ARBA" id="ARBA00023224"/>
    </source>
</evidence>
<protein>
    <recommendedName>
        <fullName evidence="9">G-protein coupled receptors family 1 profile domain-containing protein</fullName>
    </recommendedName>
</protein>
<feature type="transmembrane region" description="Helical" evidence="8">
    <location>
        <begin position="270"/>
        <end position="291"/>
    </location>
</feature>
<comment type="subcellular location">
    <subcellularLocation>
        <location evidence="1">Membrane</location>
        <topology evidence="1">Multi-pass membrane protein</topology>
    </subcellularLocation>
</comment>
<evidence type="ECO:0000256" key="8">
    <source>
        <dbReference type="SAM" id="Phobius"/>
    </source>
</evidence>
<keyword evidence="5 8" id="KW-0472">Membrane</keyword>
<evidence type="ECO:0000256" key="3">
    <source>
        <dbReference type="ARBA" id="ARBA00022989"/>
    </source>
</evidence>
<keyword evidence="6" id="KW-0675">Receptor</keyword>
<dbReference type="PROSITE" id="PS50262">
    <property type="entry name" value="G_PROTEIN_RECEP_F1_2"/>
    <property type="match status" value="1"/>
</dbReference>
<dbReference type="Gene3D" id="1.20.1070.10">
    <property type="entry name" value="Rhodopsin 7-helix transmembrane proteins"/>
    <property type="match status" value="1"/>
</dbReference>
<dbReference type="PANTHER" id="PTHR45695:SF9">
    <property type="entry name" value="LEUCOKININ RECEPTOR"/>
    <property type="match status" value="1"/>
</dbReference>
<feature type="transmembrane region" description="Helical" evidence="8">
    <location>
        <begin position="232"/>
        <end position="258"/>
    </location>
</feature>
<evidence type="ECO:0000256" key="5">
    <source>
        <dbReference type="ARBA" id="ARBA00023136"/>
    </source>
</evidence>
<evidence type="ECO:0000256" key="4">
    <source>
        <dbReference type="ARBA" id="ARBA00023040"/>
    </source>
</evidence>
<feature type="transmembrane region" description="Helical" evidence="8">
    <location>
        <begin position="143"/>
        <end position="163"/>
    </location>
</feature>
<feature type="transmembrane region" description="Helical" evidence="8">
    <location>
        <begin position="175"/>
        <end position="201"/>
    </location>
</feature>
<name>A0A2G8K1Z2_STIJA</name>
<evidence type="ECO:0000313" key="10">
    <source>
        <dbReference type="EMBL" id="PIK42026.1"/>
    </source>
</evidence>
<gene>
    <name evidence="10" type="ORF">BSL78_21111</name>
</gene>
<dbReference type="EMBL" id="MRZV01000967">
    <property type="protein sequence ID" value="PIK42026.1"/>
    <property type="molecule type" value="Genomic_DNA"/>
</dbReference>
<evidence type="ECO:0000256" key="2">
    <source>
        <dbReference type="ARBA" id="ARBA00022692"/>
    </source>
</evidence>
<dbReference type="GO" id="GO:0004930">
    <property type="term" value="F:G protein-coupled receptor activity"/>
    <property type="evidence" value="ECO:0007669"/>
    <property type="project" value="UniProtKB-KW"/>
</dbReference>
<dbReference type="AlphaFoldDB" id="A0A2G8K1Z2"/>
<evidence type="ECO:0000256" key="1">
    <source>
        <dbReference type="ARBA" id="ARBA00004141"/>
    </source>
</evidence>
<dbReference type="GO" id="GO:0005886">
    <property type="term" value="C:plasma membrane"/>
    <property type="evidence" value="ECO:0007669"/>
    <property type="project" value="TreeGrafter"/>
</dbReference>
<keyword evidence="3 8" id="KW-1133">Transmembrane helix</keyword>
<dbReference type="InterPro" id="IPR017452">
    <property type="entry name" value="GPCR_Rhodpsn_7TM"/>
</dbReference>
<organism evidence="10 11">
    <name type="scientific">Stichopus japonicus</name>
    <name type="common">Sea cucumber</name>
    <dbReference type="NCBI Taxonomy" id="307972"/>
    <lineage>
        <taxon>Eukaryota</taxon>
        <taxon>Metazoa</taxon>
        <taxon>Echinodermata</taxon>
        <taxon>Eleutherozoa</taxon>
        <taxon>Echinozoa</taxon>
        <taxon>Holothuroidea</taxon>
        <taxon>Aspidochirotacea</taxon>
        <taxon>Aspidochirotida</taxon>
        <taxon>Stichopodidae</taxon>
        <taxon>Apostichopus</taxon>
    </lineage>
</organism>